<dbReference type="EMBL" id="JAHRIQ010107287">
    <property type="protein sequence ID" value="MEQ2256516.1"/>
    <property type="molecule type" value="Genomic_DNA"/>
</dbReference>
<proteinExistence type="predicted"/>
<protein>
    <submittedName>
        <fullName evidence="1">Uncharacterized protein</fullName>
    </submittedName>
</protein>
<comment type="caution">
    <text evidence="1">The sequence shown here is derived from an EMBL/GenBank/DDBJ whole genome shotgun (WGS) entry which is preliminary data.</text>
</comment>
<dbReference type="Proteomes" id="UP001482620">
    <property type="component" value="Unassembled WGS sequence"/>
</dbReference>
<reference evidence="1 2" key="1">
    <citation type="submission" date="2021-06" db="EMBL/GenBank/DDBJ databases">
        <authorList>
            <person name="Palmer J.M."/>
        </authorList>
    </citation>
    <scope>NUCLEOTIDE SEQUENCE [LARGE SCALE GENOMIC DNA]</scope>
    <source>
        <strain evidence="2">if_2019</strain>
        <tissue evidence="1">Muscle</tissue>
    </source>
</reference>
<evidence type="ECO:0000313" key="1">
    <source>
        <dbReference type="EMBL" id="MEQ2256516.1"/>
    </source>
</evidence>
<evidence type="ECO:0000313" key="2">
    <source>
        <dbReference type="Proteomes" id="UP001482620"/>
    </source>
</evidence>
<organism evidence="1 2">
    <name type="scientific">Ilyodon furcidens</name>
    <name type="common">goldbreast splitfin</name>
    <dbReference type="NCBI Taxonomy" id="33524"/>
    <lineage>
        <taxon>Eukaryota</taxon>
        <taxon>Metazoa</taxon>
        <taxon>Chordata</taxon>
        <taxon>Craniata</taxon>
        <taxon>Vertebrata</taxon>
        <taxon>Euteleostomi</taxon>
        <taxon>Actinopterygii</taxon>
        <taxon>Neopterygii</taxon>
        <taxon>Teleostei</taxon>
        <taxon>Neoteleostei</taxon>
        <taxon>Acanthomorphata</taxon>
        <taxon>Ovalentaria</taxon>
        <taxon>Atherinomorphae</taxon>
        <taxon>Cyprinodontiformes</taxon>
        <taxon>Goodeidae</taxon>
        <taxon>Ilyodon</taxon>
    </lineage>
</organism>
<gene>
    <name evidence="1" type="ORF">ILYODFUR_025027</name>
</gene>
<sequence length="84" mass="9057">MNGSAEQSASLPPHFSESVCRASQSDALVVSDTSHSPLLLPFAYMSSDITTHKPCKLLRRQACAGSYLPLREKDITGEMLAAHP</sequence>
<name>A0ABV0VGW6_9TELE</name>
<accession>A0ABV0VGW6</accession>
<keyword evidence="2" id="KW-1185">Reference proteome</keyword>